<keyword evidence="10 11" id="KW-0472">Membrane</keyword>
<evidence type="ECO:0000256" key="8">
    <source>
        <dbReference type="ARBA" id="ARBA00022989"/>
    </source>
</evidence>
<accession>A0ABQ2P4D3</accession>
<dbReference type="InterPro" id="IPR045861">
    <property type="entry name" value="CorA_cytoplasmic_dom"/>
</dbReference>
<dbReference type="Gene3D" id="3.30.460.20">
    <property type="entry name" value="CorA soluble domain-like"/>
    <property type="match status" value="1"/>
</dbReference>
<comment type="caution">
    <text evidence="12">The sequence shown here is derived from an EMBL/GenBank/DDBJ whole genome shotgun (WGS) entry which is preliminary data.</text>
</comment>
<protein>
    <submittedName>
        <fullName evidence="12">Magnesium transporter CorA</fullName>
    </submittedName>
</protein>
<evidence type="ECO:0000313" key="13">
    <source>
        <dbReference type="Proteomes" id="UP000637267"/>
    </source>
</evidence>
<dbReference type="PANTHER" id="PTHR46494">
    <property type="entry name" value="CORA FAMILY METAL ION TRANSPORTER (EUROFUNG)"/>
    <property type="match status" value="1"/>
</dbReference>
<evidence type="ECO:0000256" key="7">
    <source>
        <dbReference type="ARBA" id="ARBA00022833"/>
    </source>
</evidence>
<dbReference type="Gene3D" id="1.20.58.340">
    <property type="entry name" value="Magnesium transport protein CorA, transmembrane region"/>
    <property type="match status" value="2"/>
</dbReference>
<feature type="transmembrane region" description="Helical" evidence="11">
    <location>
        <begin position="309"/>
        <end position="330"/>
    </location>
</feature>
<comment type="similarity">
    <text evidence="2">Belongs to the CorA metal ion transporter (MIT) (TC 1.A.35) family.</text>
</comment>
<dbReference type="Pfam" id="PF01544">
    <property type="entry name" value="CorA"/>
    <property type="match status" value="1"/>
</dbReference>
<evidence type="ECO:0000256" key="6">
    <source>
        <dbReference type="ARBA" id="ARBA00022692"/>
    </source>
</evidence>
<keyword evidence="8 11" id="KW-1133">Transmembrane helix</keyword>
<dbReference type="RefSeq" id="WP_188701557.1">
    <property type="nucleotide sequence ID" value="NZ_BMLX01000001.1"/>
</dbReference>
<evidence type="ECO:0000256" key="1">
    <source>
        <dbReference type="ARBA" id="ARBA00004651"/>
    </source>
</evidence>
<evidence type="ECO:0000256" key="9">
    <source>
        <dbReference type="ARBA" id="ARBA00023065"/>
    </source>
</evidence>
<keyword evidence="7" id="KW-0862">Zinc</keyword>
<proteinExistence type="inferred from homology"/>
<dbReference type="CDD" id="cd12834">
    <property type="entry name" value="ZntB_u1"/>
    <property type="match status" value="1"/>
</dbReference>
<evidence type="ECO:0000256" key="4">
    <source>
        <dbReference type="ARBA" id="ARBA00022475"/>
    </source>
</evidence>
<evidence type="ECO:0000256" key="10">
    <source>
        <dbReference type="ARBA" id="ARBA00023136"/>
    </source>
</evidence>
<feature type="transmembrane region" description="Helical" evidence="11">
    <location>
        <begin position="275"/>
        <end position="297"/>
    </location>
</feature>
<evidence type="ECO:0000256" key="2">
    <source>
        <dbReference type="ARBA" id="ARBA00009765"/>
    </source>
</evidence>
<comment type="subcellular location">
    <subcellularLocation>
        <location evidence="1">Cell membrane</location>
        <topology evidence="1">Multi-pass membrane protein</topology>
    </subcellularLocation>
</comment>
<evidence type="ECO:0000256" key="3">
    <source>
        <dbReference type="ARBA" id="ARBA00022448"/>
    </source>
</evidence>
<evidence type="ECO:0000256" key="5">
    <source>
        <dbReference type="ARBA" id="ARBA00022519"/>
    </source>
</evidence>
<dbReference type="Proteomes" id="UP000637267">
    <property type="component" value="Unassembled WGS sequence"/>
</dbReference>
<reference evidence="13" key="1">
    <citation type="journal article" date="2019" name="Int. J. Syst. Evol. Microbiol.">
        <title>The Global Catalogue of Microorganisms (GCM) 10K type strain sequencing project: providing services to taxonomists for standard genome sequencing and annotation.</title>
        <authorList>
            <consortium name="The Broad Institute Genomics Platform"/>
            <consortium name="The Broad Institute Genome Sequencing Center for Infectious Disease"/>
            <person name="Wu L."/>
            <person name="Ma J."/>
        </authorList>
    </citation>
    <scope>NUCLEOTIDE SEQUENCE [LARGE SCALE GENOMIC DNA]</scope>
    <source>
        <strain evidence="13">CGMCC 1.8859</strain>
    </source>
</reference>
<keyword evidence="6 11" id="KW-0812">Transmembrane</keyword>
<dbReference type="InterPro" id="IPR045863">
    <property type="entry name" value="CorA_TM1_TM2"/>
</dbReference>
<name>A0ABQ2P4D3_9NEIS</name>
<dbReference type="SUPFAM" id="SSF143865">
    <property type="entry name" value="CorA soluble domain-like"/>
    <property type="match status" value="1"/>
</dbReference>
<keyword evidence="9" id="KW-0406">Ion transport</keyword>
<keyword evidence="13" id="KW-1185">Reference proteome</keyword>
<dbReference type="PANTHER" id="PTHR46494:SF3">
    <property type="entry name" value="ZINC TRANSPORT PROTEIN ZNTB"/>
    <property type="match status" value="1"/>
</dbReference>
<keyword evidence="5" id="KW-0997">Cell inner membrane</keyword>
<dbReference type="InterPro" id="IPR002523">
    <property type="entry name" value="MgTranspt_CorA/ZnTranspt_ZntB"/>
</dbReference>
<keyword evidence="4" id="KW-1003">Cell membrane</keyword>
<gene>
    <name evidence="12" type="ORF">GCM10010970_02700</name>
</gene>
<sequence length="335" mass="37575">MERNALGSYGADSSGLVCGFWFGPEGAKAISAEEARDWLAQPGAHPGFVWLHFNLAMATTERWLATLPLPESFMHTLHTSSRSSRVELEGEALQAVLNDVQFDFSFDAAEISTLWLCLDCRMVISARSRPLRTIDRLRESVRTGALMRSPVALLVRLLSLQAGVLEQIVRDSAEEVDRIEDRLLADRLERRRVNLGSLRRVLVRLQRLLAPEPAALFRLLNRPPEWIAQEDIDDLRESTEEFSAVLSDLTALHERIKLLQEEIAAHMNEQDNRSLFMLTIVTVLALPFNIVAGLLGMNVGGIPLAQHAHGFWIIVTVVAGLTSAAGWWAWRKWRG</sequence>
<organism evidence="12 13">
    <name type="scientific">Silvimonas iriomotensis</name>
    <dbReference type="NCBI Taxonomy" id="449662"/>
    <lineage>
        <taxon>Bacteria</taxon>
        <taxon>Pseudomonadati</taxon>
        <taxon>Pseudomonadota</taxon>
        <taxon>Betaproteobacteria</taxon>
        <taxon>Neisseriales</taxon>
        <taxon>Chitinibacteraceae</taxon>
        <taxon>Silvimonas</taxon>
    </lineage>
</organism>
<dbReference type="EMBL" id="BMLX01000001">
    <property type="protein sequence ID" value="GGP18013.1"/>
    <property type="molecule type" value="Genomic_DNA"/>
</dbReference>
<evidence type="ECO:0000313" key="12">
    <source>
        <dbReference type="EMBL" id="GGP18013.1"/>
    </source>
</evidence>
<dbReference type="SUPFAM" id="SSF144083">
    <property type="entry name" value="Magnesium transport protein CorA, transmembrane region"/>
    <property type="match status" value="1"/>
</dbReference>
<evidence type="ECO:0000256" key="11">
    <source>
        <dbReference type="SAM" id="Phobius"/>
    </source>
</evidence>
<keyword evidence="3" id="KW-0813">Transport</keyword>